<name>A0AAN9C2D7_9CAEN</name>
<accession>A0AAN9C2D7</accession>
<evidence type="ECO:0000259" key="2">
    <source>
        <dbReference type="Pfam" id="PF00589"/>
    </source>
</evidence>
<dbReference type="Pfam" id="PF00589">
    <property type="entry name" value="Phage_integrase"/>
    <property type="match status" value="1"/>
</dbReference>
<comment type="caution">
    <text evidence="3">The sequence shown here is derived from an EMBL/GenBank/DDBJ whole genome shotgun (WGS) entry which is preliminary data.</text>
</comment>
<evidence type="ECO:0000256" key="1">
    <source>
        <dbReference type="ARBA" id="ARBA00023172"/>
    </source>
</evidence>
<dbReference type="GO" id="GO:0003677">
    <property type="term" value="F:DNA binding"/>
    <property type="evidence" value="ECO:0007669"/>
    <property type="project" value="InterPro"/>
</dbReference>
<organism evidence="3 4">
    <name type="scientific">Littorina saxatilis</name>
    <dbReference type="NCBI Taxonomy" id="31220"/>
    <lineage>
        <taxon>Eukaryota</taxon>
        <taxon>Metazoa</taxon>
        <taxon>Spiralia</taxon>
        <taxon>Lophotrochozoa</taxon>
        <taxon>Mollusca</taxon>
        <taxon>Gastropoda</taxon>
        <taxon>Caenogastropoda</taxon>
        <taxon>Littorinimorpha</taxon>
        <taxon>Littorinoidea</taxon>
        <taxon>Littorinidae</taxon>
        <taxon>Littorina</taxon>
    </lineage>
</organism>
<dbReference type="AlphaFoldDB" id="A0AAN9C2D7"/>
<reference evidence="3 4" key="1">
    <citation type="submission" date="2024-02" db="EMBL/GenBank/DDBJ databases">
        <title>Chromosome-scale genome assembly of the rough periwinkle Littorina saxatilis.</title>
        <authorList>
            <person name="De Jode A."/>
            <person name="Faria R."/>
            <person name="Formenti G."/>
            <person name="Sims Y."/>
            <person name="Smith T.P."/>
            <person name="Tracey A."/>
            <person name="Wood J.M.D."/>
            <person name="Zagrodzka Z.B."/>
            <person name="Johannesson K."/>
            <person name="Butlin R.K."/>
            <person name="Leder E.H."/>
        </authorList>
    </citation>
    <scope>NUCLEOTIDE SEQUENCE [LARGE SCALE GENOMIC DNA]</scope>
    <source>
        <strain evidence="3">Snail1</strain>
        <tissue evidence="3">Muscle</tissue>
    </source>
</reference>
<dbReference type="SUPFAM" id="SSF56349">
    <property type="entry name" value="DNA breaking-rejoining enzymes"/>
    <property type="match status" value="1"/>
</dbReference>
<gene>
    <name evidence="3" type="ORF">V1264_001635</name>
</gene>
<protein>
    <recommendedName>
        <fullName evidence="2">Tyr recombinase domain-containing protein</fullName>
    </recommendedName>
</protein>
<keyword evidence="4" id="KW-1185">Reference proteome</keyword>
<proteinExistence type="predicted"/>
<dbReference type="InterPro" id="IPR002104">
    <property type="entry name" value="Integrase_catalytic"/>
</dbReference>
<dbReference type="InterPro" id="IPR013762">
    <property type="entry name" value="Integrase-like_cat_sf"/>
</dbReference>
<dbReference type="PANTHER" id="PTHR21446">
    <property type="entry name" value="DUF3504 DOMAIN-CONTAINING PROTEIN"/>
    <property type="match status" value="1"/>
</dbReference>
<feature type="domain" description="Tyr recombinase" evidence="2">
    <location>
        <begin position="267"/>
        <end position="335"/>
    </location>
</feature>
<dbReference type="GO" id="GO:0006310">
    <property type="term" value="P:DNA recombination"/>
    <property type="evidence" value="ECO:0007669"/>
    <property type="project" value="UniProtKB-KW"/>
</dbReference>
<dbReference type="Proteomes" id="UP001374579">
    <property type="component" value="Unassembled WGS sequence"/>
</dbReference>
<dbReference type="Gene3D" id="1.10.443.10">
    <property type="entry name" value="Intergrase catalytic core"/>
    <property type="match status" value="1"/>
</dbReference>
<dbReference type="PANTHER" id="PTHR21446:SF6">
    <property type="entry name" value="MITOCHONDRIAL ANTIVIRAL-SIGNALING PROTEIN"/>
    <property type="match status" value="1"/>
</dbReference>
<keyword evidence="1" id="KW-0233">DNA recombination</keyword>
<dbReference type="InterPro" id="IPR052787">
    <property type="entry name" value="MAVS"/>
</dbReference>
<dbReference type="EMBL" id="JBAMIC010000001">
    <property type="protein sequence ID" value="KAK7115830.1"/>
    <property type="molecule type" value="Genomic_DNA"/>
</dbReference>
<evidence type="ECO:0000313" key="4">
    <source>
        <dbReference type="Proteomes" id="UP001374579"/>
    </source>
</evidence>
<sequence length="430" mass="48792">MKRFADLSREEIENKRRLLTPTTTQKATTSAAKVFRDYLAEKGKPVSFEQYETSRELDAALSSFYIEARTKTGEIYKKTSLDAVRYGINRHLKSSPQNKDFDILTDPSFASSNEMFKVAMREIKAQGKAAINHHPPMSDIDRNKLYNSIYLSQATPNGLYNKVQFDIRYYFCRRGAENMHTMTKDTFEVKLDANTGRQYLYKKDELTKNHRDDSEGYTGFMPATGTHDCPVSTFLKYIEKLHPESERLWCYPRDSFHDEDTTWYTCKPVGKHGLQQFLPKLSKQCGLSQIYTNHSIRATSATVLHRASHAPAAIQSVTGHKSLSSLAIYQHTSAQQKMDMGDTLHQHIAGNTQLQVLPRPNSNLSHSSVAHTATGRVDMPGASSFDMSFEDMNCFLSPENEPDMPPSTTMQVLPTFHNCTINNLNITITK</sequence>
<dbReference type="GO" id="GO:0015074">
    <property type="term" value="P:DNA integration"/>
    <property type="evidence" value="ECO:0007669"/>
    <property type="project" value="InterPro"/>
</dbReference>
<evidence type="ECO:0000313" key="3">
    <source>
        <dbReference type="EMBL" id="KAK7115830.1"/>
    </source>
</evidence>
<dbReference type="InterPro" id="IPR011010">
    <property type="entry name" value="DNA_brk_join_enz"/>
</dbReference>